<organism evidence="7 8">
    <name type="scientific">Anaerococcus tetradius</name>
    <dbReference type="NCBI Taxonomy" id="33036"/>
    <lineage>
        <taxon>Bacteria</taxon>
        <taxon>Bacillati</taxon>
        <taxon>Bacillota</taxon>
        <taxon>Tissierellia</taxon>
        <taxon>Tissierellales</taxon>
        <taxon>Peptoniphilaceae</taxon>
        <taxon>Anaerococcus</taxon>
    </lineage>
</organism>
<dbReference type="Proteomes" id="UP000070383">
    <property type="component" value="Unassembled WGS sequence"/>
</dbReference>
<accession>A0A133KAZ7</accession>
<reference evidence="8" key="1">
    <citation type="submission" date="2016-01" db="EMBL/GenBank/DDBJ databases">
        <authorList>
            <person name="Mitreva M."/>
            <person name="Pepin K.H."/>
            <person name="Mihindukulasuriya K.A."/>
            <person name="Fulton R."/>
            <person name="Fronick C."/>
            <person name="O'Laughlin M."/>
            <person name="Miner T."/>
            <person name="Herter B."/>
            <person name="Rosa B.A."/>
            <person name="Cordes M."/>
            <person name="Tomlinson C."/>
            <person name="Wollam A."/>
            <person name="Palsikar V.B."/>
            <person name="Mardis E.R."/>
            <person name="Wilson R.K."/>
        </authorList>
    </citation>
    <scope>NUCLEOTIDE SEQUENCE [LARGE SCALE GENOMIC DNA]</scope>
    <source>
        <strain evidence="8">MJR8151</strain>
    </source>
</reference>
<feature type="transmembrane region" description="Helical" evidence="5">
    <location>
        <begin position="266"/>
        <end position="293"/>
    </location>
</feature>
<keyword evidence="8" id="KW-1185">Reference proteome</keyword>
<dbReference type="PANTHER" id="PTHR43471:SF1">
    <property type="entry name" value="ABC TRANSPORTER PERMEASE PROTEIN NOSY-RELATED"/>
    <property type="match status" value="1"/>
</dbReference>
<gene>
    <name evidence="7" type="ORF">HMPREF3200_01627</name>
</gene>
<dbReference type="GO" id="GO:0140359">
    <property type="term" value="F:ABC-type transporter activity"/>
    <property type="evidence" value="ECO:0007669"/>
    <property type="project" value="InterPro"/>
</dbReference>
<evidence type="ECO:0000256" key="2">
    <source>
        <dbReference type="ARBA" id="ARBA00022692"/>
    </source>
</evidence>
<name>A0A133KAZ7_9FIRM</name>
<evidence type="ECO:0000313" key="8">
    <source>
        <dbReference type="Proteomes" id="UP000070383"/>
    </source>
</evidence>
<dbReference type="OrthoDB" id="9768837at2"/>
<feature type="transmembrane region" description="Helical" evidence="5">
    <location>
        <begin position="168"/>
        <end position="193"/>
    </location>
</feature>
<feature type="transmembrane region" description="Helical" evidence="5">
    <location>
        <begin position="29"/>
        <end position="51"/>
    </location>
</feature>
<evidence type="ECO:0000256" key="4">
    <source>
        <dbReference type="ARBA" id="ARBA00023136"/>
    </source>
</evidence>
<comment type="caution">
    <text evidence="7">The sequence shown here is derived from an EMBL/GenBank/DDBJ whole genome shotgun (WGS) entry which is preliminary data.</text>
</comment>
<evidence type="ECO:0000313" key="7">
    <source>
        <dbReference type="EMBL" id="KWZ76674.1"/>
    </source>
</evidence>
<dbReference type="EMBL" id="LRPM01000071">
    <property type="protein sequence ID" value="KWZ76674.1"/>
    <property type="molecule type" value="Genomic_DNA"/>
</dbReference>
<evidence type="ECO:0000256" key="1">
    <source>
        <dbReference type="ARBA" id="ARBA00004141"/>
    </source>
</evidence>
<keyword evidence="4 5" id="KW-0472">Membrane</keyword>
<evidence type="ECO:0000259" key="6">
    <source>
        <dbReference type="Pfam" id="PF12698"/>
    </source>
</evidence>
<comment type="subcellular location">
    <subcellularLocation>
        <location evidence="1">Membrane</location>
        <topology evidence="1">Multi-pass membrane protein</topology>
    </subcellularLocation>
</comment>
<dbReference type="GO" id="GO:0016020">
    <property type="term" value="C:membrane"/>
    <property type="evidence" value="ECO:0007669"/>
    <property type="project" value="UniProtKB-SubCell"/>
</dbReference>
<feature type="transmembrane region" description="Helical" evidence="5">
    <location>
        <begin position="355"/>
        <end position="375"/>
    </location>
</feature>
<protein>
    <recommendedName>
        <fullName evidence="6">ABC-2 type transporter transmembrane domain-containing protein</fullName>
    </recommendedName>
</protein>
<evidence type="ECO:0000256" key="3">
    <source>
        <dbReference type="ARBA" id="ARBA00022989"/>
    </source>
</evidence>
<dbReference type="PATRIC" id="fig|33036.3.peg.1610"/>
<sequence length="402" mass="45477">MRYLQERWKKMSRFWTVALDSWKKQMKSISFWIMVLLPVIMMGVSGAIAYFSQDTNVKDTYVVCDQKIGKYFESMPGYKISDKAKAEKALEDKKIGSFAEIKEENGSLLADFHTKNINSQAILAFNGALKEVQNALNIENSGLGFDKLEILQRKATFKLVEEGSESEIMYFAYFALVFYMYMMLIMYSNIIVVEIATEKGSKMIEFIFSSIRAGKYFAGKIFGNFLAILTHTALYGFVGIIAYFLAKAYGIQEKFNINIKSYLGEINILMLVEIGILVILSLLIFMIVAAMLGSLAQKQEDAGKVASPMMIVIIFAFALAMTFMNKDENILIKVLSYLPFLSVFFMPLRLIKASVGLGAGLIAIIIMVVAIFVVYKLASRVYKKNILNYTSSSFMKKLFRRA</sequence>
<dbReference type="STRING" id="33036.HMPREF3200_01627"/>
<dbReference type="PANTHER" id="PTHR43471">
    <property type="entry name" value="ABC TRANSPORTER PERMEASE"/>
    <property type="match status" value="1"/>
</dbReference>
<keyword evidence="3 5" id="KW-1133">Transmembrane helix</keyword>
<feature type="transmembrane region" description="Helical" evidence="5">
    <location>
        <begin position="305"/>
        <end position="324"/>
    </location>
</feature>
<feature type="domain" description="ABC-2 type transporter transmembrane" evidence="6">
    <location>
        <begin position="30"/>
        <end position="374"/>
    </location>
</feature>
<dbReference type="AlphaFoldDB" id="A0A133KAZ7"/>
<proteinExistence type="predicted"/>
<dbReference type="Pfam" id="PF12698">
    <property type="entry name" value="ABC2_membrane_3"/>
    <property type="match status" value="1"/>
</dbReference>
<evidence type="ECO:0000256" key="5">
    <source>
        <dbReference type="SAM" id="Phobius"/>
    </source>
</evidence>
<dbReference type="InterPro" id="IPR013525">
    <property type="entry name" value="ABC2_TM"/>
</dbReference>
<keyword evidence="2 5" id="KW-0812">Transmembrane</keyword>
<feature type="transmembrane region" description="Helical" evidence="5">
    <location>
        <begin position="221"/>
        <end position="246"/>
    </location>
</feature>